<dbReference type="Proteomes" id="UP001497535">
    <property type="component" value="Unassembled WGS sequence"/>
</dbReference>
<organism evidence="1 2">
    <name type="scientific">Meloidogyne enterolobii</name>
    <name type="common">Root-knot nematode worm</name>
    <name type="synonym">Meloidogyne mayaguensis</name>
    <dbReference type="NCBI Taxonomy" id="390850"/>
    <lineage>
        <taxon>Eukaryota</taxon>
        <taxon>Metazoa</taxon>
        <taxon>Ecdysozoa</taxon>
        <taxon>Nematoda</taxon>
        <taxon>Chromadorea</taxon>
        <taxon>Rhabditida</taxon>
        <taxon>Tylenchina</taxon>
        <taxon>Tylenchomorpha</taxon>
        <taxon>Tylenchoidea</taxon>
        <taxon>Meloidogynidae</taxon>
        <taxon>Meloidogyninae</taxon>
        <taxon>Meloidogyne</taxon>
    </lineage>
</organism>
<name>A0ACB1APZ5_MELEN</name>
<dbReference type="EMBL" id="CAVMJV010000104">
    <property type="protein sequence ID" value="CAK5098723.1"/>
    <property type="molecule type" value="Genomic_DNA"/>
</dbReference>
<accession>A0ACB1APZ5</accession>
<protein>
    <submittedName>
        <fullName evidence="1">Uncharacterized protein</fullName>
    </submittedName>
</protein>
<gene>
    <name evidence="1" type="ORF">MENTE1834_LOCUS41675</name>
</gene>
<keyword evidence="2" id="KW-1185">Reference proteome</keyword>
<sequence length="422" mass="48145">MNGDVLDNSVSSLLTSESSEKSQQSFNYSSTNNNSNNNDNGLTSVLHGFIVNGLALTAMMKTEMGENGEGEQQQQNNSLEDINEEINDEMKLKKTIQSTSSFKPQNNLNFNNSWRCAQQMEENDISSHFERKKFLNANFGFFEENGKELKKNCEEINFGRVDSLKLQEEDDNLQNFNLEKFNKTNNFSLFSTKMLMTTMNDFGNKDGFEDQMSHSSYKNNFMSIGVNEDENNLKNEINRTPTTNIMPATNIMPTTNMPKKKKKKPYKELTLEQKVELIRLAERCTNLSQASIAERYAIAKSNVCRILQRKTEYVRALECAGFAGSRKRKLRTAINLGEENLELINGEMKNNKNIGGGRGGRNNLFVDVEEEEELNNNNNCFNILCDKKDIDKLIEGSWKNGEIEANLDLNGNEEEDDKWFLS</sequence>
<reference evidence="1" key="1">
    <citation type="submission" date="2023-11" db="EMBL/GenBank/DDBJ databases">
        <authorList>
            <person name="Poullet M."/>
        </authorList>
    </citation>
    <scope>NUCLEOTIDE SEQUENCE</scope>
    <source>
        <strain evidence="1">E1834</strain>
    </source>
</reference>
<evidence type="ECO:0000313" key="2">
    <source>
        <dbReference type="Proteomes" id="UP001497535"/>
    </source>
</evidence>
<proteinExistence type="predicted"/>
<evidence type="ECO:0000313" key="1">
    <source>
        <dbReference type="EMBL" id="CAK5098723.1"/>
    </source>
</evidence>
<comment type="caution">
    <text evidence="1">The sequence shown here is derived from an EMBL/GenBank/DDBJ whole genome shotgun (WGS) entry which is preliminary data.</text>
</comment>